<keyword evidence="2" id="KW-1185">Reference proteome</keyword>
<dbReference type="Pfam" id="PF11964">
    <property type="entry name" value="SpoIIAA-like"/>
    <property type="match status" value="1"/>
</dbReference>
<dbReference type="Proteomes" id="UP000268094">
    <property type="component" value="Unassembled WGS sequence"/>
</dbReference>
<sequence>MAALREWVLGTQRVSLESSDVLWATVRGTFSEEEARQLTVLLQEQYAELGRPYYLVVDLGGSMGPVAEETAQSVAPRKLLAEHVRPEWFQAIVFFGGKRSQREVLQALVVALQFTGRIRLEARFLETRKEAREWLEAHRQQHTPPPAEPLP</sequence>
<accession>A0A3A8IJR7</accession>
<dbReference type="InterPro" id="IPR021866">
    <property type="entry name" value="SpoIIAA-like"/>
</dbReference>
<dbReference type="EMBL" id="RAVZ01000174">
    <property type="protein sequence ID" value="RKG83689.1"/>
    <property type="molecule type" value="Genomic_DNA"/>
</dbReference>
<organism evidence="1 2">
    <name type="scientific">Corallococcus terminator</name>
    <dbReference type="NCBI Taxonomy" id="2316733"/>
    <lineage>
        <taxon>Bacteria</taxon>
        <taxon>Pseudomonadati</taxon>
        <taxon>Myxococcota</taxon>
        <taxon>Myxococcia</taxon>
        <taxon>Myxococcales</taxon>
        <taxon>Cystobacterineae</taxon>
        <taxon>Myxococcaceae</taxon>
        <taxon>Corallococcus</taxon>
    </lineage>
</organism>
<evidence type="ECO:0000313" key="2">
    <source>
        <dbReference type="Proteomes" id="UP000268094"/>
    </source>
</evidence>
<comment type="caution">
    <text evidence="1">The sequence shown here is derived from an EMBL/GenBank/DDBJ whole genome shotgun (WGS) entry which is preliminary data.</text>
</comment>
<gene>
    <name evidence="1" type="ORF">D7V88_23640</name>
</gene>
<protein>
    <submittedName>
        <fullName evidence="1">STAS/SEC14 domain-containing protein</fullName>
    </submittedName>
</protein>
<name>A0A3A8IJR7_9BACT</name>
<reference evidence="2" key="1">
    <citation type="submission" date="2018-09" db="EMBL/GenBank/DDBJ databases">
        <authorList>
            <person name="Livingstone P.G."/>
            <person name="Whitworth D.E."/>
        </authorList>
    </citation>
    <scope>NUCLEOTIDE SEQUENCE [LARGE SCALE GENOMIC DNA]</scope>
    <source>
        <strain evidence="2">CA054A</strain>
    </source>
</reference>
<evidence type="ECO:0000313" key="1">
    <source>
        <dbReference type="EMBL" id="RKG83689.1"/>
    </source>
</evidence>
<dbReference type="AlphaFoldDB" id="A0A3A8IJR7"/>
<proteinExistence type="predicted"/>